<dbReference type="AlphaFoldDB" id="A0A6G1BPM8"/>
<keyword evidence="3" id="KW-1185">Reference proteome</keyword>
<accession>A0A6G1BPM8</accession>
<comment type="caution">
    <text evidence="2">The sequence shown here is derived from an EMBL/GenBank/DDBJ whole genome shotgun (WGS) entry which is preliminary data.</text>
</comment>
<gene>
    <name evidence="2" type="ORF">E2562_031910</name>
</gene>
<evidence type="ECO:0000313" key="3">
    <source>
        <dbReference type="Proteomes" id="UP000479710"/>
    </source>
</evidence>
<feature type="region of interest" description="Disordered" evidence="1">
    <location>
        <begin position="26"/>
        <end position="64"/>
    </location>
</feature>
<proteinExistence type="predicted"/>
<dbReference type="OrthoDB" id="783217at2759"/>
<evidence type="ECO:0000313" key="2">
    <source>
        <dbReference type="EMBL" id="KAF0889792.1"/>
    </source>
</evidence>
<reference evidence="2 3" key="1">
    <citation type="submission" date="2019-11" db="EMBL/GenBank/DDBJ databases">
        <title>Whole genome sequence of Oryza granulata.</title>
        <authorList>
            <person name="Li W."/>
        </authorList>
    </citation>
    <scope>NUCLEOTIDE SEQUENCE [LARGE SCALE GENOMIC DNA]</scope>
    <source>
        <strain evidence="3">cv. Menghai</strain>
        <tissue evidence="2">Leaf</tissue>
    </source>
</reference>
<feature type="compositionally biased region" description="Low complexity" evidence="1">
    <location>
        <begin position="52"/>
        <end position="64"/>
    </location>
</feature>
<dbReference type="Proteomes" id="UP000479710">
    <property type="component" value="Unassembled WGS sequence"/>
</dbReference>
<name>A0A6G1BPM8_9ORYZ</name>
<dbReference type="EMBL" id="SPHZ02000012">
    <property type="protein sequence ID" value="KAF0889792.1"/>
    <property type="molecule type" value="Genomic_DNA"/>
</dbReference>
<protein>
    <submittedName>
        <fullName evidence="2">Uncharacterized protein</fullName>
    </submittedName>
</protein>
<evidence type="ECO:0000256" key="1">
    <source>
        <dbReference type="SAM" id="MobiDB-lite"/>
    </source>
</evidence>
<sequence>MLHNNSNGRRRKKRMQCASRLVAVESTAAAADEQRQLVSGEMEGGGREKEASSSPAGLSDSGSLSFSLAEKRADELQRKWATIERLPTADRLHMSLFSARSVVPDGGDGGGGDSNGDVNEGAGAASAFEVVNVRTLGAAERRAVVQRLVADVKHDHIRMLRKQRERMDR</sequence>
<organism evidence="2 3">
    <name type="scientific">Oryza meyeriana var. granulata</name>
    <dbReference type="NCBI Taxonomy" id="110450"/>
    <lineage>
        <taxon>Eukaryota</taxon>
        <taxon>Viridiplantae</taxon>
        <taxon>Streptophyta</taxon>
        <taxon>Embryophyta</taxon>
        <taxon>Tracheophyta</taxon>
        <taxon>Spermatophyta</taxon>
        <taxon>Magnoliopsida</taxon>
        <taxon>Liliopsida</taxon>
        <taxon>Poales</taxon>
        <taxon>Poaceae</taxon>
        <taxon>BOP clade</taxon>
        <taxon>Oryzoideae</taxon>
        <taxon>Oryzeae</taxon>
        <taxon>Oryzinae</taxon>
        <taxon>Oryza</taxon>
        <taxon>Oryza meyeriana</taxon>
    </lineage>
</organism>